<evidence type="ECO:0000256" key="1">
    <source>
        <dbReference type="PIRNR" id="PIRNR029681"/>
    </source>
</evidence>
<dbReference type="PIRSF" id="PIRSF029681">
    <property type="entry name" value="PagL"/>
    <property type="match status" value="1"/>
</dbReference>
<evidence type="ECO:0000256" key="2">
    <source>
        <dbReference type="PIRSR" id="PIRSR029681-2"/>
    </source>
</evidence>
<dbReference type="AlphaFoldDB" id="A0A918U9T3"/>
<comment type="subcellular location">
    <subcellularLocation>
        <location evidence="1">Cell outer membrane</location>
        <topology evidence="1">Multi-pass membrane protein</topology>
    </subcellularLocation>
</comment>
<dbReference type="Gene3D" id="2.40.160.20">
    <property type="match status" value="1"/>
</dbReference>
<organism evidence="3 4">
    <name type="scientific">Paludibacterium paludis</name>
    <dbReference type="NCBI Taxonomy" id="1225769"/>
    <lineage>
        <taxon>Bacteria</taxon>
        <taxon>Pseudomonadati</taxon>
        <taxon>Pseudomonadota</taxon>
        <taxon>Betaproteobacteria</taxon>
        <taxon>Neisseriales</taxon>
        <taxon>Chromobacteriaceae</taxon>
        <taxon>Paludibacterium</taxon>
    </lineage>
</organism>
<comment type="subunit">
    <text evidence="1">Homodimer.</text>
</comment>
<keyword evidence="1" id="KW-0998">Cell outer membrane</keyword>
<keyword evidence="1" id="KW-0472">Membrane</keyword>
<evidence type="ECO:0000313" key="3">
    <source>
        <dbReference type="EMBL" id="GGY17589.1"/>
    </source>
</evidence>
<gene>
    <name evidence="3" type="ORF">GCM10011289_21330</name>
</gene>
<evidence type="ECO:0000313" key="4">
    <source>
        <dbReference type="Proteomes" id="UP000645257"/>
    </source>
</evidence>
<dbReference type="InterPro" id="IPR018550">
    <property type="entry name" value="Lipid-A_deacylase-rel"/>
</dbReference>
<comment type="function">
    <text evidence="1">Has lipid A 3-O-deacylase activity. Hydrolyzes the ester bond at the 3 position of lipid A, a bioactive component of lipopolysaccharide (LPS), thereby releasing the primary fatty acyl moiety.</text>
</comment>
<keyword evidence="1" id="KW-0378">Hydrolase</keyword>
<dbReference type="InterPro" id="IPR011250">
    <property type="entry name" value="OMP/PagP_B-barrel"/>
</dbReference>
<dbReference type="EMBL" id="BMYX01000011">
    <property type="protein sequence ID" value="GGY17589.1"/>
    <property type="molecule type" value="Genomic_DNA"/>
</dbReference>
<reference evidence="3" key="2">
    <citation type="submission" date="2020-09" db="EMBL/GenBank/DDBJ databases">
        <authorList>
            <person name="Sun Q."/>
            <person name="Kim S."/>
        </authorList>
    </citation>
    <scope>NUCLEOTIDE SEQUENCE</scope>
    <source>
        <strain evidence="3">KCTC 32182</strain>
    </source>
</reference>
<dbReference type="GO" id="GO:0009279">
    <property type="term" value="C:cell outer membrane"/>
    <property type="evidence" value="ECO:0007669"/>
    <property type="project" value="UniProtKB-SubCell"/>
</dbReference>
<name>A0A918U9T3_9NEIS</name>
<comment type="similarity">
    <text evidence="1">Belongs to the PagL family.</text>
</comment>
<dbReference type="Pfam" id="PF09411">
    <property type="entry name" value="PagL"/>
    <property type="match status" value="1"/>
</dbReference>
<dbReference type="RefSeq" id="WP_189534115.1">
    <property type="nucleotide sequence ID" value="NZ_BMYX01000011.1"/>
</dbReference>
<feature type="site" description="Critical for activity" evidence="2">
    <location>
        <position position="188"/>
    </location>
</feature>
<dbReference type="Proteomes" id="UP000645257">
    <property type="component" value="Unassembled WGS sequence"/>
</dbReference>
<keyword evidence="4" id="KW-1185">Reference proteome</keyword>
<sequence length="210" mass="23115">MNHAPPHRFTRVFPERQRSFHGVTESASRSRALILLAIALALPATAMAEESRWGIHGALGVTDKPAARMKQAGIAAVWEPGLGWGKMDSAVFSMAVEGHLARWRPNDTTKSGITEIGVTPVLRLTRRYGDIRPYAEAGVGVRLLSHVRLSDTHTLSSAFQFADMIGAGLQAGNRQQYRIGIRFQHLSNAGIKRPNPGINFWQLYGQYVFG</sequence>
<comment type="catalytic activity">
    <reaction evidence="1">
        <text>a 3-(acyloxy)acyl derivative of bacterial toxin + H2O = a 3-hydroxyacyl derivative of bacterial toxin + a fatty acid + H(+)</text>
        <dbReference type="Rhea" id="RHEA:12032"/>
        <dbReference type="ChEBI" id="CHEBI:15377"/>
        <dbReference type="ChEBI" id="CHEBI:15378"/>
        <dbReference type="ChEBI" id="CHEBI:28868"/>
        <dbReference type="ChEBI" id="CHEBI:136853"/>
        <dbReference type="ChEBI" id="CHEBI:140675"/>
        <dbReference type="EC" id="3.1.1.77"/>
    </reaction>
</comment>
<dbReference type="SUPFAM" id="SSF56925">
    <property type="entry name" value="OMPA-like"/>
    <property type="match status" value="1"/>
</dbReference>
<dbReference type="GO" id="GO:0050528">
    <property type="term" value="F:acyloxyacyl hydrolase activity"/>
    <property type="evidence" value="ECO:0007669"/>
    <property type="project" value="UniProtKB-EC"/>
</dbReference>
<comment type="caution">
    <text evidence="3">The sequence shown here is derived from an EMBL/GenBank/DDBJ whole genome shotgun (WGS) entry which is preliminary data.</text>
</comment>
<protein>
    <recommendedName>
        <fullName evidence="1">Lipid A deacylase</fullName>
        <ecNumber evidence="1">3.1.1.77</ecNumber>
    </recommendedName>
    <alternativeName>
        <fullName evidence="1">LPS 3-O-deacylase</fullName>
    </alternativeName>
    <alternativeName>
        <fullName evidence="1">Outer membrane enzyme</fullName>
    </alternativeName>
</protein>
<reference evidence="3" key="1">
    <citation type="journal article" date="2014" name="Int. J. Syst. Evol. Microbiol.">
        <title>Complete genome sequence of Corynebacterium casei LMG S-19264T (=DSM 44701T), isolated from a smear-ripened cheese.</title>
        <authorList>
            <consortium name="US DOE Joint Genome Institute (JGI-PGF)"/>
            <person name="Walter F."/>
            <person name="Albersmeier A."/>
            <person name="Kalinowski J."/>
            <person name="Ruckert C."/>
        </authorList>
    </citation>
    <scope>NUCLEOTIDE SEQUENCE</scope>
    <source>
        <strain evidence="3">KCTC 32182</strain>
    </source>
</reference>
<proteinExistence type="inferred from homology"/>
<accession>A0A918U9T3</accession>
<dbReference type="EC" id="3.1.1.77" evidence="1"/>